<keyword evidence="2" id="KW-1185">Reference proteome</keyword>
<dbReference type="Proteomes" id="UP001054889">
    <property type="component" value="Unassembled WGS sequence"/>
</dbReference>
<name>A0AAV5CXH7_ELECO</name>
<dbReference type="AlphaFoldDB" id="A0AAV5CXH7"/>
<proteinExistence type="predicted"/>
<reference evidence="1" key="2">
    <citation type="submission" date="2021-12" db="EMBL/GenBank/DDBJ databases">
        <title>Resequencing data analysis of finger millet.</title>
        <authorList>
            <person name="Hatakeyama M."/>
            <person name="Aluri S."/>
            <person name="Balachadran M.T."/>
            <person name="Sivarajan S.R."/>
            <person name="Poveda L."/>
            <person name="Shimizu-Inatsugi R."/>
            <person name="Schlapbach R."/>
            <person name="Sreeman S.M."/>
            <person name="Shimizu K.K."/>
        </authorList>
    </citation>
    <scope>NUCLEOTIDE SEQUENCE</scope>
</reference>
<dbReference type="SUPFAM" id="SSF51430">
    <property type="entry name" value="NAD(P)-linked oxidoreductase"/>
    <property type="match status" value="1"/>
</dbReference>
<accession>A0AAV5CXH7</accession>
<dbReference type="InterPro" id="IPR036812">
    <property type="entry name" value="NAD(P)_OxRdtase_dom_sf"/>
</dbReference>
<dbReference type="EMBL" id="BQKI01000009">
    <property type="protein sequence ID" value="GJN02794.1"/>
    <property type="molecule type" value="Genomic_DNA"/>
</dbReference>
<evidence type="ECO:0000313" key="1">
    <source>
        <dbReference type="EMBL" id="GJN02794.1"/>
    </source>
</evidence>
<reference evidence="1" key="1">
    <citation type="journal article" date="2018" name="DNA Res.">
        <title>Multiple hybrid de novo genome assembly of finger millet, an orphan allotetraploid crop.</title>
        <authorList>
            <person name="Hatakeyama M."/>
            <person name="Aluri S."/>
            <person name="Balachadran M.T."/>
            <person name="Sivarajan S.R."/>
            <person name="Patrignani A."/>
            <person name="Gruter S."/>
            <person name="Poveda L."/>
            <person name="Shimizu-Inatsugi R."/>
            <person name="Baeten J."/>
            <person name="Francoijs K.J."/>
            <person name="Nataraja K.N."/>
            <person name="Reddy Y.A.N."/>
            <person name="Phadnis S."/>
            <person name="Ravikumar R.L."/>
            <person name="Schlapbach R."/>
            <person name="Sreeman S.M."/>
            <person name="Shimizu K.K."/>
        </authorList>
    </citation>
    <scope>NUCLEOTIDE SEQUENCE</scope>
</reference>
<organism evidence="1 2">
    <name type="scientific">Eleusine coracana subsp. coracana</name>
    <dbReference type="NCBI Taxonomy" id="191504"/>
    <lineage>
        <taxon>Eukaryota</taxon>
        <taxon>Viridiplantae</taxon>
        <taxon>Streptophyta</taxon>
        <taxon>Embryophyta</taxon>
        <taxon>Tracheophyta</taxon>
        <taxon>Spermatophyta</taxon>
        <taxon>Magnoliopsida</taxon>
        <taxon>Liliopsida</taxon>
        <taxon>Poales</taxon>
        <taxon>Poaceae</taxon>
        <taxon>PACMAD clade</taxon>
        <taxon>Chloridoideae</taxon>
        <taxon>Cynodonteae</taxon>
        <taxon>Eleusininae</taxon>
        <taxon>Eleusine</taxon>
    </lineage>
</organism>
<protein>
    <recommendedName>
        <fullName evidence="3">NADP-dependent oxidoreductase domain-containing protein</fullName>
    </recommendedName>
</protein>
<comment type="caution">
    <text evidence="1">The sequence shown here is derived from an EMBL/GenBank/DDBJ whole genome shotgun (WGS) entry which is preliminary data.</text>
</comment>
<dbReference type="Gene3D" id="3.20.20.100">
    <property type="entry name" value="NADP-dependent oxidoreductase domain"/>
    <property type="match status" value="1"/>
</dbReference>
<gene>
    <name evidence="1" type="primary">ga20180</name>
    <name evidence="1" type="ORF">PR202_ga20180</name>
</gene>
<evidence type="ECO:0008006" key="3">
    <source>
        <dbReference type="Google" id="ProtNLM"/>
    </source>
</evidence>
<evidence type="ECO:0000313" key="2">
    <source>
        <dbReference type="Proteomes" id="UP001054889"/>
    </source>
</evidence>
<sequence length="116" mass="11967">MASIGTPSSKIPDFPAGADGWAVPAMGLGTSMYRTVTEDIVAASVLSTLELGYRHFDTAALYGSTAPSGPSARDRGVEEGGVRDDQVVVHAVPPGARAPFPQGELAISFLISLSCF</sequence>